<reference evidence="2 3" key="1">
    <citation type="journal article" date="2007" name="Proc. Natl. Acad. Sci. U.S.A.">
        <title>The tiny eukaryote Ostreococcus provides genomic insights into the paradox of plankton speciation.</title>
        <authorList>
            <person name="Palenik B."/>
            <person name="Grimwood J."/>
            <person name="Aerts A."/>
            <person name="Rouze P."/>
            <person name="Salamov A."/>
            <person name="Putnam N."/>
            <person name="Dupont C."/>
            <person name="Jorgensen R."/>
            <person name="Derelle E."/>
            <person name="Rombauts S."/>
            <person name="Zhou K."/>
            <person name="Otillar R."/>
            <person name="Merchant S.S."/>
            <person name="Podell S."/>
            <person name="Gaasterland T."/>
            <person name="Napoli C."/>
            <person name="Gendler K."/>
            <person name="Manuell A."/>
            <person name="Tai V."/>
            <person name="Vallon O."/>
            <person name="Piganeau G."/>
            <person name="Jancek S."/>
            <person name="Heijde M."/>
            <person name="Jabbari K."/>
            <person name="Bowler C."/>
            <person name="Lohr M."/>
            <person name="Robbens S."/>
            <person name="Werner G."/>
            <person name="Dubchak I."/>
            <person name="Pazour G.J."/>
            <person name="Ren Q."/>
            <person name="Paulsen I."/>
            <person name="Delwiche C."/>
            <person name="Schmutz J."/>
            <person name="Rokhsar D."/>
            <person name="Van de Peer Y."/>
            <person name="Moreau H."/>
            <person name="Grigoriev I.V."/>
        </authorList>
    </citation>
    <scope>NUCLEOTIDE SEQUENCE [LARGE SCALE GENOMIC DNA]</scope>
    <source>
        <strain evidence="2 3">CCE9901</strain>
    </source>
</reference>
<dbReference type="STRING" id="436017.A4RUZ5"/>
<dbReference type="Proteomes" id="UP000001568">
    <property type="component" value="Chromosome 3"/>
</dbReference>
<dbReference type="PROSITE" id="PS50011">
    <property type="entry name" value="PROTEIN_KINASE_DOM"/>
    <property type="match status" value="1"/>
</dbReference>
<dbReference type="GO" id="GO:0005524">
    <property type="term" value="F:ATP binding"/>
    <property type="evidence" value="ECO:0007669"/>
    <property type="project" value="InterPro"/>
</dbReference>
<accession>A4RUZ5</accession>
<dbReference type="OMA" id="DANERQY"/>
<dbReference type="KEGG" id="olu:OSTLU_34404"/>
<keyword evidence="3" id="KW-1185">Reference proteome</keyword>
<organism evidence="2 3">
    <name type="scientific">Ostreococcus lucimarinus (strain CCE9901)</name>
    <dbReference type="NCBI Taxonomy" id="436017"/>
    <lineage>
        <taxon>Eukaryota</taxon>
        <taxon>Viridiplantae</taxon>
        <taxon>Chlorophyta</taxon>
        <taxon>Mamiellophyceae</taxon>
        <taxon>Mamiellales</taxon>
        <taxon>Bathycoccaceae</taxon>
        <taxon>Ostreococcus</taxon>
    </lineage>
</organism>
<gene>
    <name evidence="2" type="ORF">OSTLU_34404</name>
</gene>
<dbReference type="InterPro" id="IPR000719">
    <property type="entry name" value="Prot_kinase_dom"/>
</dbReference>
<dbReference type="InterPro" id="IPR011009">
    <property type="entry name" value="Kinase-like_dom_sf"/>
</dbReference>
<dbReference type="eggNOG" id="ENOG502S7WK">
    <property type="taxonomic scope" value="Eukaryota"/>
</dbReference>
<dbReference type="GeneID" id="5000740"/>
<sequence length="159" mass="17818">MWSLGVMMAEVLALGSPKAFSQISRKTTRLALERELRGVHPKARAVAYRLRAMLELCIVPPNTQVAPLLTWDCTETALMEVFKERDPLSVGFESVWTLRLLRKLLSWDPSERPTAGRALEHAFFRDSENAGGWMCVGDANERQYEWKSDCAAACVGTCA</sequence>
<dbReference type="HOGENOM" id="CLU_1663662_0_0_1"/>
<dbReference type="GO" id="GO:0004672">
    <property type="term" value="F:protein kinase activity"/>
    <property type="evidence" value="ECO:0007669"/>
    <property type="project" value="InterPro"/>
</dbReference>
<dbReference type="AlphaFoldDB" id="A4RUZ5"/>
<evidence type="ECO:0000313" key="3">
    <source>
        <dbReference type="Proteomes" id="UP000001568"/>
    </source>
</evidence>
<evidence type="ECO:0000259" key="1">
    <source>
        <dbReference type="PROSITE" id="PS50011"/>
    </source>
</evidence>
<dbReference type="Gramene" id="ABO95341">
    <property type="protein sequence ID" value="ABO95341"/>
    <property type="gene ID" value="OSTLU_34404"/>
</dbReference>
<feature type="domain" description="Protein kinase" evidence="1">
    <location>
        <begin position="1"/>
        <end position="124"/>
    </location>
</feature>
<dbReference type="OrthoDB" id="10264738at2759"/>
<dbReference type="SUPFAM" id="SSF56112">
    <property type="entry name" value="Protein kinase-like (PK-like)"/>
    <property type="match status" value="1"/>
</dbReference>
<dbReference type="Gene3D" id="1.10.510.10">
    <property type="entry name" value="Transferase(Phosphotransferase) domain 1"/>
    <property type="match status" value="1"/>
</dbReference>
<evidence type="ECO:0000313" key="2">
    <source>
        <dbReference type="EMBL" id="ABO95341.1"/>
    </source>
</evidence>
<proteinExistence type="predicted"/>
<dbReference type="EMBL" id="CP000583">
    <property type="protein sequence ID" value="ABO95341.1"/>
    <property type="molecule type" value="Genomic_DNA"/>
</dbReference>
<name>A4RUZ5_OSTLU</name>
<protein>
    <recommendedName>
        <fullName evidence="1">Protein kinase domain-containing protein</fullName>
    </recommendedName>
</protein>
<dbReference type="RefSeq" id="XP_001417048.1">
    <property type="nucleotide sequence ID" value="XM_001417011.1"/>
</dbReference>